<evidence type="ECO:0000313" key="2">
    <source>
        <dbReference type="Proteomes" id="UP000009284"/>
    </source>
</evidence>
<dbReference type="Pfam" id="PF13665">
    <property type="entry name" value="Tox-PAAR-like"/>
    <property type="match status" value="1"/>
</dbReference>
<protein>
    <submittedName>
        <fullName evidence="1">Uncharacterized protein</fullName>
    </submittedName>
</protein>
<sequence length="62" mass="6872">MLFIITHIKGLDTGFPDLCKTPSNGVPVPYTNFAKGTVARPNQRKLLVKGKPVHNLKTKKKN</sequence>
<reference evidence="1 2" key="2">
    <citation type="journal article" date="2012" name="PLoS ONE">
        <title>Genomic characterization of the taylorella genus.</title>
        <authorList>
            <person name="Hebert L."/>
            <person name="Moumen B."/>
            <person name="Pons N."/>
            <person name="Duquesne F."/>
            <person name="Breuil M.F."/>
            <person name="Goux D."/>
            <person name="Batto J.M."/>
            <person name="Laugier C."/>
            <person name="Renault P."/>
            <person name="Petry S."/>
        </authorList>
    </citation>
    <scope>NUCLEOTIDE SEQUENCE [LARGE SCALE GENOMIC DNA]</scope>
    <source>
        <strain evidence="1 2">MCE3</strain>
    </source>
</reference>
<organism evidence="1 2">
    <name type="scientific">Taylorella asinigenitalis (strain MCE3)</name>
    <dbReference type="NCBI Taxonomy" id="1008459"/>
    <lineage>
        <taxon>Bacteria</taxon>
        <taxon>Pseudomonadati</taxon>
        <taxon>Pseudomonadota</taxon>
        <taxon>Betaproteobacteria</taxon>
        <taxon>Burkholderiales</taxon>
        <taxon>Alcaligenaceae</taxon>
        <taxon>Taylorella</taxon>
    </lineage>
</organism>
<dbReference type="OrthoDB" id="5513456at2"/>
<dbReference type="RefSeq" id="WP_014110814.1">
    <property type="nucleotide sequence ID" value="NC_016043.1"/>
</dbReference>
<dbReference type="STRING" id="1008459.TASI_0124"/>
<reference key="1">
    <citation type="submission" date="2011-09" db="EMBL/GenBank/DDBJ databases">
        <title>Genomic characterization of the Taylorella genus.</title>
        <authorList>
            <person name="Hebert L."/>
            <person name="Moumen B."/>
            <person name="Pons N."/>
            <person name="Duquesne F."/>
            <person name="Breuil M.-F."/>
            <person name="Goux D."/>
            <person name="Batto J.-M."/>
            <person name="Renault P."/>
            <person name="Laugier C."/>
            <person name="Petry S."/>
        </authorList>
    </citation>
    <scope>NUCLEOTIDE SEQUENCE</scope>
    <source>
        <strain>MCE3</strain>
    </source>
</reference>
<proteinExistence type="predicted"/>
<dbReference type="KEGG" id="tas:TASI_0124"/>
<dbReference type="AlphaFoldDB" id="G4QD98"/>
<gene>
    <name evidence="1" type="ordered locus">TASI_0124</name>
</gene>
<keyword evidence="2" id="KW-1185">Reference proteome</keyword>
<evidence type="ECO:0000313" key="1">
    <source>
        <dbReference type="EMBL" id="AEP35915.1"/>
    </source>
</evidence>
<name>G4QD98_TAYAM</name>
<dbReference type="HOGENOM" id="CLU_2902753_0_0_4"/>
<accession>G4QD98</accession>
<dbReference type="Proteomes" id="UP000009284">
    <property type="component" value="Chromosome"/>
</dbReference>
<dbReference type="EMBL" id="CP003059">
    <property type="protein sequence ID" value="AEP35915.1"/>
    <property type="molecule type" value="Genomic_DNA"/>
</dbReference>